<protein>
    <submittedName>
        <fullName evidence="2">Uncharacterized protein</fullName>
    </submittedName>
</protein>
<sequence length="34" mass="3921">MTFSAIWGIVIGMAIMFGFSLYRYALAHERTPIR</sequence>
<evidence type="ECO:0000313" key="3">
    <source>
        <dbReference type="Proteomes" id="UP000199120"/>
    </source>
</evidence>
<name>A0A1H7LUU0_9BURK</name>
<dbReference type="STRING" id="416943.SAMN05445871_3676"/>
<evidence type="ECO:0000256" key="1">
    <source>
        <dbReference type="SAM" id="Phobius"/>
    </source>
</evidence>
<dbReference type="Proteomes" id="UP000199120">
    <property type="component" value="Unassembled WGS sequence"/>
</dbReference>
<evidence type="ECO:0000313" key="2">
    <source>
        <dbReference type="EMBL" id="SEL02498.1"/>
    </source>
</evidence>
<keyword evidence="1" id="KW-0472">Membrane</keyword>
<dbReference type="AlphaFoldDB" id="A0A1H7LUU0"/>
<gene>
    <name evidence="2" type="ORF">SAMN05192542_104500</name>
</gene>
<keyword evidence="1" id="KW-0812">Transmembrane</keyword>
<keyword evidence="1" id="KW-1133">Transmembrane helix</keyword>
<proteinExistence type="predicted"/>
<accession>A0A1H7LUU0</accession>
<reference evidence="3" key="1">
    <citation type="submission" date="2016-10" db="EMBL/GenBank/DDBJ databases">
        <authorList>
            <person name="Varghese N."/>
            <person name="Submissions S."/>
        </authorList>
    </citation>
    <scope>NUCLEOTIDE SEQUENCE [LARGE SCALE GENOMIC DNA]</scope>
    <source>
        <strain evidence="3">LMG 26416</strain>
    </source>
</reference>
<feature type="transmembrane region" description="Helical" evidence="1">
    <location>
        <begin position="6"/>
        <end position="26"/>
    </location>
</feature>
<keyword evidence="3" id="KW-1185">Reference proteome</keyword>
<dbReference type="EMBL" id="FOAJ01000004">
    <property type="protein sequence ID" value="SEL02498.1"/>
    <property type="molecule type" value="Genomic_DNA"/>
</dbReference>
<organism evidence="2 3">
    <name type="scientific">Paraburkholderia caballeronis</name>
    <dbReference type="NCBI Taxonomy" id="416943"/>
    <lineage>
        <taxon>Bacteria</taxon>
        <taxon>Pseudomonadati</taxon>
        <taxon>Pseudomonadota</taxon>
        <taxon>Betaproteobacteria</taxon>
        <taxon>Burkholderiales</taxon>
        <taxon>Burkholderiaceae</taxon>
        <taxon>Paraburkholderia</taxon>
    </lineage>
</organism>